<dbReference type="InterPro" id="IPR024185">
    <property type="entry name" value="FTHF_cligase-like_sf"/>
</dbReference>
<dbReference type="InterPro" id="IPR003741">
    <property type="entry name" value="LUD_dom"/>
</dbReference>
<dbReference type="SUPFAM" id="SSF46548">
    <property type="entry name" value="alpha-helical ferredoxin"/>
    <property type="match status" value="1"/>
</dbReference>
<dbReference type="Proteomes" id="UP000191418">
    <property type="component" value="Unassembled WGS sequence"/>
</dbReference>
<keyword evidence="2" id="KW-0004">4Fe-4S</keyword>
<dbReference type="STRING" id="64969.SAMN02745127_01969"/>
<dbReference type="RefSeq" id="WP_078745560.1">
    <property type="nucleotide sequence ID" value="NZ_FUXG01000012.1"/>
</dbReference>
<keyword evidence="1" id="KW-0813">Transport</keyword>
<evidence type="ECO:0000256" key="4">
    <source>
        <dbReference type="ARBA" id="ARBA00022737"/>
    </source>
</evidence>
<dbReference type="Gene3D" id="1.10.1060.10">
    <property type="entry name" value="Alpha-helical ferredoxin"/>
    <property type="match status" value="1"/>
</dbReference>
<evidence type="ECO:0000313" key="10">
    <source>
        <dbReference type="Proteomes" id="UP000191418"/>
    </source>
</evidence>
<reference evidence="9 10" key="1">
    <citation type="submission" date="2017-01" db="EMBL/GenBank/DDBJ databases">
        <title>Genome Sequencing of a Marine Spirillum, Oceanospirillum multiglobuliferum ATCC 33336, from Japan.</title>
        <authorList>
            <person name="Carney J.G."/>
            <person name="Trachtenberg A.M."/>
            <person name="Rheaume B.A."/>
            <person name="Linnane J.D."/>
            <person name="Pitts N.L."/>
            <person name="Mykles D.L."/>
            <person name="Maclea K.S."/>
        </authorList>
    </citation>
    <scope>NUCLEOTIDE SEQUENCE [LARGE SCALE GENOMIC DNA]</scope>
    <source>
        <strain evidence="9 10">ATCC 33336</strain>
    </source>
</reference>
<feature type="domain" description="4Fe-4S ferredoxin-type" evidence="8">
    <location>
        <begin position="303"/>
        <end position="331"/>
    </location>
</feature>
<evidence type="ECO:0000256" key="5">
    <source>
        <dbReference type="ARBA" id="ARBA00022982"/>
    </source>
</evidence>
<dbReference type="PROSITE" id="PS51379">
    <property type="entry name" value="4FE4S_FER_2"/>
    <property type="match status" value="1"/>
</dbReference>
<accession>A0A1T4QPK4</accession>
<dbReference type="EMBL" id="MTSM01000003">
    <property type="protein sequence ID" value="OPX56470.1"/>
    <property type="molecule type" value="Genomic_DNA"/>
</dbReference>
<dbReference type="Pfam" id="PF11870">
    <property type="entry name" value="LutB_C"/>
    <property type="match status" value="1"/>
</dbReference>
<evidence type="ECO:0000256" key="1">
    <source>
        <dbReference type="ARBA" id="ARBA00022448"/>
    </source>
</evidence>
<protein>
    <submittedName>
        <fullName evidence="9">Iron-sulfur cluster-binding protein</fullName>
    </submittedName>
</protein>
<dbReference type="Pfam" id="PF13183">
    <property type="entry name" value="Fer4_8"/>
    <property type="match status" value="1"/>
</dbReference>
<keyword evidence="6" id="KW-0408">Iron</keyword>
<dbReference type="GO" id="GO:0046872">
    <property type="term" value="F:metal ion binding"/>
    <property type="evidence" value="ECO:0007669"/>
    <property type="project" value="UniProtKB-KW"/>
</dbReference>
<evidence type="ECO:0000259" key="8">
    <source>
        <dbReference type="PROSITE" id="PS51379"/>
    </source>
</evidence>
<dbReference type="AlphaFoldDB" id="A0A1T4QPK4"/>
<dbReference type="Pfam" id="PF02589">
    <property type="entry name" value="LUD_dom"/>
    <property type="match status" value="1"/>
</dbReference>
<keyword evidence="5" id="KW-0249">Electron transport</keyword>
<dbReference type="InterPro" id="IPR017900">
    <property type="entry name" value="4Fe4S_Fe_S_CS"/>
</dbReference>
<evidence type="ECO:0000256" key="3">
    <source>
        <dbReference type="ARBA" id="ARBA00022723"/>
    </source>
</evidence>
<dbReference type="Gene3D" id="3.40.50.10420">
    <property type="entry name" value="NagB/RpiA/CoA transferase-like"/>
    <property type="match status" value="1"/>
</dbReference>
<evidence type="ECO:0000256" key="7">
    <source>
        <dbReference type="ARBA" id="ARBA00023014"/>
    </source>
</evidence>
<dbReference type="InterPro" id="IPR009051">
    <property type="entry name" value="Helical_ferredxn"/>
</dbReference>
<dbReference type="OrthoDB" id="5289041at2"/>
<keyword evidence="3" id="KW-0479">Metal-binding</keyword>
<dbReference type="InterPro" id="IPR017896">
    <property type="entry name" value="4Fe4S_Fe-S-bd"/>
</dbReference>
<dbReference type="PANTHER" id="PTHR47153">
    <property type="entry name" value="LACTATE UTILIZATION PROTEIN B"/>
    <property type="match status" value="1"/>
</dbReference>
<dbReference type="GO" id="GO:0051539">
    <property type="term" value="F:4 iron, 4 sulfur cluster binding"/>
    <property type="evidence" value="ECO:0007669"/>
    <property type="project" value="UniProtKB-KW"/>
</dbReference>
<proteinExistence type="predicted"/>
<keyword evidence="4" id="KW-0677">Repeat</keyword>
<dbReference type="InterPro" id="IPR037171">
    <property type="entry name" value="NagB/RpiA_transferase-like"/>
</dbReference>
<comment type="caution">
    <text evidence="9">The sequence shown here is derived from an EMBL/GenBank/DDBJ whole genome shotgun (WGS) entry which is preliminary data.</text>
</comment>
<keyword evidence="7" id="KW-0411">Iron-sulfur</keyword>
<dbReference type="GO" id="GO:0006089">
    <property type="term" value="P:lactate metabolic process"/>
    <property type="evidence" value="ECO:0007669"/>
    <property type="project" value="InterPro"/>
</dbReference>
<dbReference type="NCBIfam" id="TIGR00273">
    <property type="entry name" value="LutB/LldF family L-lactate oxidation iron-sulfur protein"/>
    <property type="match status" value="1"/>
</dbReference>
<dbReference type="PROSITE" id="PS00198">
    <property type="entry name" value="4FE4S_FER_1"/>
    <property type="match status" value="1"/>
</dbReference>
<name>A0A1T4QPK4_9GAMM</name>
<evidence type="ECO:0000256" key="2">
    <source>
        <dbReference type="ARBA" id="ARBA00022485"/>
    </source>
</evidence>
<dbReference type="PANTHER" id="PTHR47153:SF2">
    <property type="entry name" value="LACTATE UTILIZATION PROTEIN B"/>
    <property type="match status" value="1"/>
</dbReference>
<dbReference type="SUPFAM" id="SSF100950">
    <property type="entry name" value="NagB/RpiA/CoA transferase-like"/>
    <property type="match status" value="1"/>
</dbReference>
<dbReference type="InterPro" id="IPR024569">
    <property type="entry name" value="LutB_C"/>
</dbReference>
<gene>
    <name evidence="9" type="ORF">BTE48_03315</name>
</gene>
<evidence type="ECO:0000256" key="6">
    <source>
        <dbReference type="ARBA" id="ARBA00023004"/>
    </source>
</evidence>
<dbReference type="InterPro" id="IPR004452">
    <property type="entry name" value="LutB/LldF"/>
</dbReference>
<keyword evidence="10" id="KW-1185">Reference proteome</keyword>
<sequence length="489" mass="53997">MSHNPVQSFHPRVHEAIHNPQIRANFRKAMDGLMDKRLAAFPSDDDLQKMRDLAASIRLRALAKLPELLEKLEANLTAQGIQVHWAENGDQACKIILEICQRHNAKSVIKGKSMVSEEMELNHYLAEHGIDALESDLGEYIVQLADETPSHIIMPAIHKNTDQISDLMHEKTGTNKSRDVEYLTAEARQQLRERFEKADVGVSGVNFAVAETGTLCLVENEGNGRLTTTVPPVHIAVTGIEKVVENLEDVAPLLSLLTRSATGQHITTYFNMISSPRKEGELDGPDEVHLVLVDSGRSNIYQDDELLDTLRCIRCGACMNHCPVYTRIGGHAYGYTYPGPIGKILMPHMVGLEDAKDLPSASTLCGACGEVCPVRIPIPKLLVRLREESVAGDKQHDNSMVRGRGSKRNTTETLIWKGWAKMHKHGGLYRIGTGAATVFKGLMPNKIGAWTNCRTAPKLAASTLHEQVKARQLAQAKVQKEQQKSEGEA</sequence>
<evidence type="ECO:0000313" key="9">
    <source>
        <dbReference type="EMBL" id="OPX56470.1"/>
    </source>
</evidence>
<organism evidence="9 10">
    <name type="scientific">Oceanospirillum multiglobuliferum</name>
    <dbReference type="NCBI Taxonomy" id="64969"/>
    <lineage>
        <taxon>Bacteria</taxon>
        <taxon>Pseudomonadati</taxon>
        <taxon>Pseudomonadota</taxon>
        <taxon>Gammaproteobacteria</taxon>
        <taxon>Oceanospirillales</taxon>
        <taxon>Oceanospirillaceae</taxon>
        <taxon>Oceanospirillum</taxon>
    </lineage>
</organism>